<dbReference type="KEGG" id="kphy:AOZ06_06435"/>
<evidence type="ECO:0000313" key="3">
    <source>
        <dbReference type="Proteomes" id="UP000063699"/>
    </source>
</evidence>
<feature type="signal peptide" evidence="1">
    <location>
        <begin position="1"/>
        <end position="26"/>
    </location>
</feature>
<gene>
    <name evidence="2" type="ORF">AOZ06_06435</name>
</gene>
<protein>
    <submittedName>
        <fullName evidence="2">Uncharacterized protein</fullName>
    </submittedName>
</protein>
<reference evidence="2 3" key="1">
    <citation type="submission" date="2015-07" db="EMBL/GenBank/DDBJ databases">
        <title>Genome sequencing of Kibdelosporangium phytohabitans.</title>
        <authorList>
            <person name="Qin S."/>
            <person name="Xing K."/>
        </authorList>
    </citation>
    <scope>NUCLEOTIDE SEQUENCE [LARGE SCALE GENOMIC DNA]</scope>
    <source>
        <strain evidence="2 3">KLBMP1111</strain>
    </source>
</reference>
<organism evidence="2 3">
    <name type="scientific">Kibdelosporangium phytohabitans</name>
    <dbReference type="NCBI Taxonomy" id="860235"/>
    <lineage>
        <taxon>Bacteria</taxon>
        <taxon>Bacillati</taxon>
        <taxon>Actinomycetota</taxon>
        <taxon>Actinomycetes</taxon>
        <taxon>Pseudonocardiales</taxon>
        <taxon>Pseudonocardiaceae</taxon>
        <taxon>Kibdelosporangium</taxon>
    </lineage>
</organism>
<dbReference type="AlphaFoldDB" id="A0A0N7F2S0"/>
<feature type="chain" id="PRO_5039396602" evidence="1">
    <location>
        <begin position="27"/>
        <end position="215"/>
    </location>
</feature>
<dbReference type="EMBL" id="CP012752">
    <property type="protein sequence ID" value="ALG06607.1"/>
    <property type="molecule type" value="Genomic_DNA"/>
</dbReference>
<sequence>MPSRSVLKPIAVVVTSAVLVSGFAPAALAAGEAGQVRATVTAEQQDAAYSMLSTLRQSVSAEQVDVLTRKAAEAGDTALVAQLDESKALLTQVSTRDIGFDLVEAFKVAFKILQPFAVAALRFLGPAAGGLLETIGLGLSVVLPQLGDALNDLILWPIAQLLREALPTLADILERIKVDSAAPEEAVSRIADHLKSVAGLSDTAAGALGKALAKV</sequence>
<proteinExistence type="predicted"/>
<evidence type="ECO:0000256" key="1">
    <source>
        <dbReference type="SAM" id="SignalP"/>
    </source>
</evidence>
<keyword evidence="3" id="KW-1185">Reference proteome</keyword>
<dbReference type="Proteomes" id="UP000063699">
    <property type="component" value="Chromosome"/>
</dbReference>
<keyword evidence="1" id="KW-0732">Signal</keyword>
<dbReference type="RefSeq" id="WP_054288580.1">
    <property type="nucleotide sequence ID" value="NZ_CP012752.1"/>
</dbReference>
<dbReference type="OrthoDB" id="3682287at2"/>
<accession>A0A0N7F2S0</accession>
<evidence type="ECO:0000313" key="2">
    <source>
        <dbReference type="EMBL" id="ALG06607.1"/>
    </source>
</evidence>
<name>A0A0N7F2S0_9PSEU</name>